<name>A0A1I9SA99_9CAUD</name>
<evidence type="ECO:0000313" key="1">
    <source>
        <dbReference type="EMBL" id="AOZ63705.1"/>
    </source>
</evidence>
<evidence type="ECO:0000313" key="2">
    <source>
        <dbReference type="Proteomes" id="UP000224902"/>
    </source>
</evidence>
<reference evidence="2" key="1">
    <citation type="submission" date="2016-08" db="EMBL/GenBank/DDBJ databases">
        <authorList>
            <person name="Seilhamer J.J."/>
        </authorList>
    </citation>
    <scope>NUCLEOTIDE SEQUENCE [LARGE SCALE GENOMIC DNA]</scope>
</reference>
<dbReference type="Proteomes" id="UP000224902">
    <property type="component" value="Segment"/>
</dbReference>
<protein>
    <submittedName>
        <fullName evidence="1">Uncharacterized protein</fullName>
    </submittedName>
</protein>
<accession>A0A1I9SA99</accession>
<gene>
    <name evidence="1" type="ORF">SEA_WEASELS2_116</name>
</gene>
<organism evidence="1 2">
    <name type="scientific">Rhodococcus phage Weasels2</name>
    <dbReference type="NCBI Taxonomy" id="1897437"/>
    <lineage>
        <taxon>Viruses</taxon>
        <taxon>Duplodnaviria</taxon>
        <taxon>Heunggongvirae</taxon>
        <taxon>Uroviricota</taxon>
        <taxon>Caudoviricetes</taxon>
        <taxon>Weaselvirus</taxon>
        <taxon>Weaselvirus weasel</taxon>
    </lineage>
</organism>
<sequence length="83" mass="9455">MTEVHVLTEEDKIQIVLSTQDAQILMTVLANFNREYAGPLLNLYEELEDAGLDIFSNLFLQVSTVAPELRLFLQAQEEEVEDV</sequence>
<proteinExistence type="predicted"/>
<keyword evidence="2" id="KW-1185">Reference proteome</keyword>
<dbReference type="EMBL" id="KX774321">
    <property type="protein sequence ID" value="AOZ63705.1"/>
    <property type="molecule type" value="Genomic_DNA"/>
</dbReference>